<evidence type="ECO:0000313" key="2">
    <source>
        <dbReference type="EnsemblPlants" id="Pp3c5_27050V3.1"/>
    </source>
</evidence>
<feature type="compositionally biased region" description="Basic and acidic residues" evidence="1">
    <location>
        <begin position="37"/>
        <end position="51"/>
    </location>
</feature>
<dbReference type="EMBL" id="ABEU02000005">
    <property type="status" value="NOT_ANNOTATED_CDS"/>
    <property type="molecule type" value="Genomic_DNA"/>
</dbReference>
<dbReference type="Gramene" id="Pp3c5_27050V3.1">
    <property type="protein sequence ID" value="Pp3c5_27050V3.1"/>
    <property type="gene ID" value="Pp3c5_27050"/>
</dbReference>
<dbReference type="Proteomes" id="UP000006727">
    <property type="component" value="Chromosome 5"/>
</dbReference>
<reference evidence="2 3" key="1">
    <citation type="journal article" date="2008" name="Science">
        <title>The Physcomitrella genome reveals evolutionary insights into the conquest of land by plants.</title>
        <authorList>
            <person name="Rensing S."/>
            <person name="Lang D."/>
            <person name="Zimmer A."/>
            <person name="Terry A."/>
            <person name="Salamov A."/>
            <person name="Shapiro H."/>
            <person name="Nishiyama T."/>
            <person name="Perroud P.-F."/>
            <person name="Lindquist E."/>
            <person name="Kamisugi Y."/>
            <person name="Tanahashi T."/>
            <person name="Sakakibara K."/>
            <person name="Fujita T."/>
            <person name="Oishi K."/>
            <person name="Shin-I T."/>
            <person name="Kuroki Y."/>
            <person name="Toyoda A."/>
            <person name="Suzuki Y."/>
            <person name="Hashimoto A."/>
            <person name="Yamaguchi K."/>
            <person name="Sugano A."/>
            <person name="Kohara Y."/>
            <person name="Fujiyama A."/>
            <person name="Anterola A."/>
            <person name="Aoki S."/>
            <person name="Ashton N."/>
            <person name="Barbazuk W.B."/>
            <person name="Barker E."/>
            <person name="Bennetzen J."/>
            <person name="Bezanilla M."/>
            <person name="Blankenship R."/>
            <person name="Cho S.H."/>
            <person name="Dutcher S."/>
            <person name="Estelle M."/>
            <person name="Fawcett J.A."/>
            <person name="Gundlach H."/>
            <person name="Hanada K."/>
            <person name="Heyl A."/>
            <person name="Hicks K.A."/>
            <person name="Hugh J."/>
            <person name="Lohr M."/>
            <person name="Mayer K."/>
            <person name="Melkozernov A."/>
            <person name="Murata T."/>
            <person name="Nelson D."/>
            <person name="Pils B."/>
            <person name="Prigge M."/>
            <person name="Reiss B."/>
            <person name="Renner T."/>
            <person name="Rombauts S."/>
            <person name="Rushton P."/>
            <person name="Sanderfoot A."/>
            <person name="Schween G."/>
            <person name="Shiu S.-H."/>
            <person name="Stueber K."/>
            <person name="Theodoulou F.L."/>
            <person name="Tu H."/>
            <person name="Van de Peer Y."/>
            <person name="Verrier P.J."/>
            <person name="Waters E."/>
            <person name="Wood A."/>
            <person name="Yang L."/>
            <person name="Cove D."/>
            <person name="Cuming A."/>
            <person name="Hasebe M."/>
            <person name="Lucas S."/>
            <person name="Mishler D.B."/>
            <person name="Reski R."/>
            <person name="Grigoriev I."/>
            <person name="Quatrano R.S."/>
            <person name="Boore J.L."/>
        </authorList>
    </citation>
    <scope>NUCLEOTIDE SEQUENCE [LARGE SCALE GENOMIC DNA]</scope>
    <source>
        <strain evidence="2 3">cv. Gransden 2004</strain>
    </source>
</reference>
<proteinExistence type="predicted"/>
<reference evidence="2" key="3">
    <citation type="submission" date="2020-12" db="UniProtKB">
        <authorList>
            <consortium name="EnsemblPlants"/>
        </authorList>
    </citation>
    <scope>IDENTIFICATION</scope>
</reference>
<dbReference type="InParanoid" id="A0A7I4DWS5"/>
<dbReference type="EnsemblPlants" id="Pp3c5_27050V3.2">
    <property type="protein sequence ID" value="Pp3c5_27050V3.2"/>
    <property type="gene ID" value="Pp3c5_27050"/>
</dbReference>
<sequence>MRDMAGAAQVPTSFGRELRVCLLCSLMKTYDQENKVTAGDRSRRYVTDGRSKQVHRGIRSQVSQ</sequence>
<protein>
    <submittedName>
        <fullName evidence="2">Uncharacterized protein</fullName>
    </submittedName>
</protein>
<evidence type="ECO:0000256" key="1">
    <source>
        <dbReference type="SAM" id="MobiDB-lite"/>
    </source>
</evidence>
<dbReference type="EnsemblPlants" id="Pp3c5_27050V3.1">
    <property type="protein sequence ID" value="Pp3c5_27050V3.1"/>
    <property type="gene ID" value="Pp3c5_27050"/>
</dbReference>
<dbReference type="Gramene" id="Pp3c5_27050V3.2">
    <property type="protein sequence ID" value="Pp3c5_27050V3.2"/>
    <property type="gene ID" value="Pp3c5_27050"/>
</dbReference>
<keyword evidence="3" id="KW-1185">Reference proteome</keyword>
<reference evidence="2 3" key="2">
    <citation type="journal article" date="2018" name="Plant J.">
        <title>The Physcomitrella patens chromosome-scale assembly reveals moss genome structure and evolution.</title>
        <authorList>
            <person name="Lang D."/>
            <person name="Ullrich K.K."/>
            <person name="Murat F."/>
            <person name="Fuchs J."/>
            <person name="Jenkins J."/>
            <person name="Haas F.B."/>
            <person name="Piednoel M."/>
            <person name="Gundlach H."/>
            <person name="Van Bel M."/>
            <person name="Meyberg R."/>
            <person name="Vives C."/>
            <person name="Morata J."/>
            <person name="Symeonidi A."/>
            <person name="Hiss M."/>
            <person name="Muchero W."/>
            <person name="Kamisugi Y."/>
            <person name="Saleh O."/>
            <person name="Blanc G."/>
            <person name="Decker E.L."/>
            <person name="van Gessel N."/>
            <person name="Grimwood J."/>
            <person name="Hayes R.D."/>
            <person name="Graham S.W."/>
            <person name="Gunter L.E."/>
            <person name="McDaniel S.F."/>
            <person name="Hoernstein S.N.W."/>
            <person name="Larsson A."/>
            <person name="Li F.W."/>
            <person name="Perroud P.F."/>
            <person name="Phillips J."/>
            <person name="Ranjan P."/>
            <person name="Rokshar D.S."/>
            <person name="Rothfels C.J."/>
            <person name="Schneider L."/>
            <person name="Shu S."/>
            <person name="Stevenson D.W."/>
            <person name="Thummler F."/>
            <person name="Tillich M."/>
            <person name="Villarreal Aguilar J.C."/>
            <person name="Widiez T."/>
            <person name="Wong G.K."/>
            <person name="Wymore A."/>
            <person name="Zhang Y."/>
            <person name="Zimmer A.D."/>
            <person name="Quatrano R.S."/>
            <person name="Mayer K.F.X."/>
            <person name="Goodstein D."/>
            <person name="Casacuberta J.M."/>
            <person name="Vandepoele K."/>
            <person name="Reski R."/>
            <person name="Cuming A.C."/>
            <person name="Tuskan G.A."/>
            <person name="Maumus F."/>
            <person name="Salse J."/>
            <person name="Schmutz J."/>
            <person name="Rensing S.A."/>
        </authorList>
    </citation>
    <scope>NUCLEOTIDE SEQUENCE [LARGE SCALE GENOMIC DNA]</scope>
    <source>
        <strain evidence="2 3">cv. Gransden 2004</strain>
    </source>
</reference>
<evidence type="ECO:0000313" key="3">
    <source>
        <dbReference type="Proteomes" id="UP000006727"/>
    </source>
</evidence>
<dbReference type="AlphaFoldDB" id="A0A7I4DWS5"/>
<organism evidence="2 3">
    <name type="scientific">Physcomitrium patens</name>
    <name type="common">Spreading-leaved earth moss</name>
    <name type="synonym">Physcomitrella patens</name>
    <dbReference type="NCBI Taxonomy" id="3218"/>
    <lineage>
        <taxon>Eukaryota</taxon>
        <taxon>Viridiplantae</taxon>
        <taxon>Streptophyta</taxon>
        <taxon>Embryophyta</taxon>
        <taxon>Bryophyta</taxon>
        <taxon>Bryophytina</taxon>
        <taxon>Bryopsida</taxon>
        <taxon>Funariidae</taxon>
        <taxon>Funariales</taxon>
        <taxon>Funariaceae</taxon>
        <taxon>Physcomitrium</taxon>
    </lineage>
</organism>
<accession>A0A7I4DWS5</accession>
<name>A0A7I4DWS5_PHYPA</name>
<feature type="region of interest" description="Disordered" evidence="1">
    <location>
        <begin position="37"/>
        <end position="64"/>
    </location>
</feature>